<dbReference type="Proteomes" id="UP000229703">
    <property type="component" value="Unassembled WGS sequence"/>
</dbReference>
<accession>A0A2M7M4U2</accession>
<comment type="caution">
    <text evidence="1">The sequence shown here is derived from an EMBL/GenBank/DDBJ whole genome shotgun (WGS) entry which is preliminary data.</text>
</comment>
<evidence type="ECO:0000313" key="1">
    <source>
        <dbReference type="EMBL" id="PIX77698.1"/>
    </source>
</evidence>
<feature type="non-terminal residue" evidence="1">
    <location>
        <position position="101"/>
    </location>
</feature>
<gene>
    <name evidence="1" type="ORF">COZ37_01310</name>
</gene>
<dbReference type="AlphaFoldDB" id="A0A2M7M4U2"/>
<sequence length="101" mass="10461">MGRKILVGLVVAGLVVFGWSQVSSAIEIEYGAGTIIKNQQGAFVEGDFNGTWNMYTAWQDKDAVNNGWVYGPITSDGAGGITAGTTLTVQDGTTDTIAAGS</sequence>
<protein>
    <submittedName>
        <fullName evidence="1">Uncharacterized protein</fullName>
    </submittedName>
</protein>
<reference evidence="2" key="1">
    <citation type="submission" date="2017-09" db="EMBL/GenBank/DDBJ databases">
        <title>Depth-based differentiation of microbial function through sediment-hosted aquifers and enrichment of novel symbionts in the deep terrestrial subsurface.</title>
        <authorList>
            <person name="Probst A.J."/>
            <person name="Ladd B."/>
            <person name="Jarett J.K."/>
            <person name="Geller-Mcgrath D.E."/>
            <person name="Sieber C.M.K."/>
            <person name="Emerson J.B."/>
            <person name="Anantharaman K."/>
            <person name="Thomas B.C."/>
            <person name="Malmstrom R."/>
            <person name="Stieglmeier M."/>
            <person name="Klingl A."/>
            <person name="Woyke T."/>
            <person name="Ryan C.M."/>
            <person name="Banfield J.F."/>
        </authorList>
    </citation>
    <scope>NUCLEOTIDE SEQUENCE [LARGE SCALE GENOMIC DNA]</scope>
</reference>
<dbReference type="EMBL" id="PFJK01000052">
    <property type="protein sequence ID" value="PIX77698.1"/>
    <property type="molecule type" value="Genomic_DNA"/>
</dbReference>
<proteinExistence type="predicted"/>
<name>A0A2M7M4U2_9BACT</name>
<evidence type="ECO:0000313" key="2">
    <source>
        <dbReference type="Proteomes" id="UP000229703"/>
    </source>
</evidence>
<organism evidence="1 2">
    <name type="scientific">bacterium (Candidatus Ratteibacteria) CG_4_10_14_3_um_filter_41_18</name>
    <dbReference type="NCBI Taxonomy" id="2014287"/>
    <lineage>
        <taxon>Bacteria</taxon>
        <taxon>Candidatus Ratteibacteria</taxon>
    </lineage>
</organism>